<evidence type="ECO:0000313" key="3">
    <source>
        <dbReference type="Proteomes" id="UP001211044"/>
    </source>
</evidence>
<proteinExistence type="predicted"/>
<dbReference type="RefSeq" id="WP_004806801.1">
    <property type="nucleotide sequence ID" value="NZ_CP116394.1"/>
</dbReference>
<dbReference type="AlphaFoldDB" id="A0AB38XPY5"/>
<name>A0AB38XPY5_9ACTO</name>
<keyword evidence="1" id="KW-0472">Membrane</keyword>
<evidence type="ECO:0008006" key="4">
    <source>
        <dbReference type="Google" id="ProtNLM"/>
    </source>
</evidence>
<organism evidence="2 3">
    <name type="scientific">Winkia neuii subsp. anitrata</name>
    <dbReference type="NCBI Taxonomy" id="29318"/>
    <lineage>
        <taxon>Bacteria</taxon>
        <taxon>Bacillati</taxon>
        <taxon>Actinomycetota</taxon>
        <taxon>Actinomycetes</taxon>
        <taxon>Actinomycetales</taxon>
        <taxon>Actinomycetaceae</taxon>
        <taxon>Winkia</taxon>
    </lineage>
</organism>
<dbReference type="EMBL" id="CP116394">
    <property type="protein sequence ID" value="WCE46257.1"/>
    <property type="molecule type" value="Genomic_DNA"/>
</dbReference>
<evidence type="ECO:0000256" key="1">
    <source>
        <dbReference type="SAM" id="Phobius"/>
    </source>
</evidence>
<keyword evidence="1" id="KW-0812">Transmembrane</keyword>
<protein>
    <recommendedName>
        <fullName evidence="4">DUF3021 domain-containing protein</fullName>
    </recommendedName>
</protein>
<evidence type="ECO:0000313" key="2">
    <source>
        <dbReference type="EMBL" id="WCE46257.1"/>
    </source>
</evidence>
<accession>A0AB38XPY5</accession>
<dbReference type="Proteomes" id="UP001211044">
    <property type="component" value="Chromosome"/>
</dbReference>
<feature type="transmembrane region" description="Helical" evidence="1">
    <location>
        <begin position="53"/>
        <end position="74"/>
    </location>
</feature>
<dbReference type="KEGG" id="wne:PIG85_01020"/>
<feature type="transmembrane region" description="Helical" evidence="1">
    <location>
        <begin position="20"/>
        <end position="41"/>
    </location>
</feature>
<keyword evidence="1" id="KW-1133">Transmembrane helix</keyword>
<feature type="transmembrane region" description="Helical" evidence="1">
    <location>
        <begin position="86"/>
        <end position="106"/>
    </location>
</feature>
<gene>
    <name evidence="2" type="ORF">PIG85_01020</name>
</gene>
<sequence length="170" mass="19340">MFKNQNPDQIEFQHVLAGHLFIGAIKTITALAVFALINLILGTHKITAENFVPGYIIIAIATESFASILLYTLQQRYHSTQPGTKWNYFATVLFSLAISLIIAWFASKDINATAVMAIIYPVLSLVEILTMKPWDTDLSRTEVHQKWEETKVMTREHFQSDSDTDSDERY</sequence>
<reference evidence="2" key="1">
    <citation type="submission" date="2023-01" db="EMBL/GenBank/DDBJ databases">
        <title>Comparative Genomic Analysis of the Clinically-Derived Winkia Strain NY0527 Provides Evidence into the Taxonomic Reassignment of Winkia neuii and Characterizes Their Virulence Traits.</title>
        <authorList>
            <person name="Cai X."/>
            <person name="Peng Y."/>
            <person name="Li M."/>
            <person name="Qiu Y."/>
            <person name="Wang Y."/>
            <person name="Xu L."/>
            <person name="Hou Q."/>
        </authorList>
    </citation>
    <scope>NUCLEOTIDE SEQUENCE</scope>
    <source>
        <strain evidence="2">NY0527</strain>
    </source>
</reference>
<feature type="transmembrane region" description="Helical" evidence="1">
    <location>
        <begin position="112"/>
        <end position="130"/>
    </location>
</feature>